<dbReference type="VEuPathDB" id="FungiDB:TSTA_022720"/>
<dbReference type="InParanoid" id="B8MI56"/>
<evidence type="ECO:0000313" key="2">
    <source>
        <dbReference type="EMBL" id="EED17218.1"/>
    </source>
</evidence>
<dbReference type="PhylomeDB" id="B8MI56"/>
<dbReference type="eggNOG" id="ENOG502S0KD">
    <property type="taxonomic scope" value="Eukaryota"/>
</dbReference>
<dbReference type="EMBL" id="EQ962656">
    <property type="protein sequence ID" value="EED17218.1"/>
    <property type="molecule type" value="Genomic_DNA"/>
</dbReference>
<dbReference type="AlphaFoldDB" id="B8MI56"/>
<accession>B8MI56</accession>
<feature type="compositionally biased region" description="Polar residues" evidence="1">
    <location>
        <begin position="617"/>
        <end position="626"/>
    </location>
</feature>
<dbReference type="Pfam" id="PF12520">
    <property type="entry name" value="DUF3723"/>
    <property type="match status" value="1"/>
</dbReference>
<feature type="compositionally biased region" description="Polar residues" evidence="1">
    <location>
        <begin position="472"/>
        <end position="484"/>
    </location>
</feature>
<keyword evidence="3" id="KW-1185">Reference proteome</keyword>
<evidence type="ECO:0000313" key="3">
    <source>
        <dbReference type="Proteomes" id="UP000001745"/>
    </source>
</evidence>
<dbReference type="STRING" id="441959.B8MI56"/>
<dbReference type="Proteomes" id="UP000001745">
    <property type="component" value="Unassembled WGS sequence"/>
</dbReference>
<dbReference type="RefSeq" id="XP_002484452.1">
    <property type="nucleotide sequence ID" value="XM_002484407.1"/>
</dbReference>
<dbReference type="InterPro" id="IPR022198">
    <property type="entry name" value="DUF3723"/>
</dbReference>
<dbReference type="HOGENOM" id="CLU_004286_4_0_1"/>
<gene>
    <name evidence="2" type="ORF">TSTA_022720</name>
</gene>
<dbReference type="OrthoDB" id="4227478at2759"/>
<proteinExistence type="predicted"/>
<feature type="region of interest" description="Disordered" evidence="1">
    <location>
        <begin position="402"/>
        <end position="545"/>
    </location>
</feature>
<dbReference type="GeneID" id="8107109"/>
<evidence type="ECO:0000256" key="1">
    <source>
        <dbReference type="SAM" id="MobiDB-lite"/>
    </source>
</evidence>
<name>B8MI56_TALSN</name>
<feature type="compositionally biased region" description="Basic and acidic residues" evidence="1">
    <location>
        <begin position="408"/>
        <end position="428"/>
    </location>
</feature>
<feature type="compositionally biased region" description="Basic and acidic residues" evidence="1">
    <location>
        <begin position="485"/>
        <end position="494"/>
    </location>
</feature>
<sequence length="911" mass="102954">MWWARLTDDKARYLRQLSKNIDLCSAFDALLSIPGLWGGMSLEHVANVMALRCDEEIVHYLTSHLREFWVSLVSSDPTNPDLEAMMKIDAHTIERLELMAPKASYRDARKLQRLLRSGKVLSNFNLSERARMWKWLRDYDGIIPSLRTFFRDIEYLKECGNAMKLLVNFSKNGPTVRRALRCCYSPGDSLEEGCLIQTSEDTFERRFGSREVQQELSYRQLWLYAMRVYSRISRTLTTPNSLAKSQNKTLDAIVIYEMAMFAHKLGFQSPAIKKLIMHSPDVMIAQSVLLNARDQEGYEYNATVFPTLVHRIVECFSMATPREQPQFPSLVDSTAGLKERCGLPSSQAQRHDRRLLFLDPLHTDGVDVSGTVSTWYVRRNVYFAFFGRLHGFSDSLRVPVSTSSTFPPDRHVTSRPSCDAHEGSEIRASRVKFMDPVPCSSNAERRTEIANPATQQGESGEEVVAEIEVSDQPRSPSEEGSSVVEQEHFQRGPEESAVGGTELGDASLEENELESGEPQSLGLLEPDSRDGLQPGTGCISNSTSPSLQLQQDLSNFIARLHVSTSPLEDDLQQSKQSRSHIIDQANNARKRKNTDDDESGANKKLSSGNKRKRSRTRTISGTHSSPFSEAESIRLNLLRTLMKNAGQSFSIATLRQIYEMGDRIIDETNVVLNGWNEWLSRECQAPGVVLPAYHNLSLAEICFAACRLLASTHDNLHHGPVHQRLAQVLLYIFVHEFDKELQKREDKQEVVLQRNGRKMMTIVHDLIVEKVGEFEKNGKKWNRKDVVEDKNLGKRWWRLGSGIGFVVILTCASDLEKSHMKNRSFSNAKLDLLVNYVRNAYPSAVAHLQSLDPVIQRFIAGVALPADDIVHPYPSFLRFEAAPENMQWTKTESAMGVATKKLLCSLGKTKE</sequence>
<protein>
    <submittedName>
        <fullName evidence="2">Uncharacterized protein</fullName>
    </submittedName>
</protein>
<organism evidence="2 3">
    <name type="scientific">Talaromyces stipitatus (strain ATCC 10500 / CBS 375.48 / QM 6759 / NRRL 1006)</name>
    <name type="common">Penicillium stipitatum</name>
    <dbReference type="NCBI Taxonomy" id="441959"/>
    <lineage>
        <taxon>Eukaryota</taxon>
        <taxon>Fungi</taxon>
        <taxon>Dikarya</taxon>
        <taxon>Ascomycota</taxon>
        <taxon>Pezizomycotina</taxon>
        <taxon>Eurotiomycetes</taxon>
        <taxon>Eurotiomycetidae</taxon>
        <taxon>Eurotiales</taxon>
        <taxon>Trichocomaceae</taxon>
        <taxon>Talaromyces</taxon>
        <taxon>Talaromyces sect. Talaromyces</taxon>
    </lineage>
</organism>
<reference evidence="3" key="1">
    <citation type="journal article" date="2015" name="Genome Announc.">
        <title>Genome sequence of the AIDS-associated pathogen Penicillium marneffei (ATCC18224) and its near taxonomic relative Talaromyces stipitatus (ATCC10500).</title>
        <authorList>
            <person name="Nierman W.C."/>
            <person name="Fedorova-Abrams N.D."/>
            <person name="Andrianopoulos A."/>
        </authorList>
    </citation>
    <scope>NUCLEOTIDE SEQUENCE [LARGE SCALE GENOMIC DNA]</scope>
    <source>
        <strain evidence="3">ATCC 10500 / CBS 375.48 / QM 6759 / NRRL 1006</strain>
    </source>
</reference>
<feature type="region of interest" description="Disordered" evidence="1">
    <location>
        <begin position="568"/>
        <end position="626"/>
    </location>
</feature>
<feature type="compositionally biased region" description="Acidic residues" evidence="1">
    <location>
        <begin position="459"/>
        <end position="469"/>
    </location>
</feature>